<evidence type="ECO:0000256" key="2">
    <source>
        <dbReference type="ARBA" id="ARBA00007033"/>
    </source>
</evidence>
<dbReference type="PANTHER" id="PTHR31306">
    <property type="entry name" value="ALPHA-1,6-MANNOSYLTRANSFERASE MNN11-RELATED"/>
    <property type="match status" value="1"/>
</dbReference>
<dbReference type="Pfam" id="PF03407">
    <property type="entry name" value="Nucleotid_trans"/>
    <property type="match status" value="1"/>
</dbReference>
<name>A0A3N2PL28_SODAK</name>
<evidence type="ECO:0000256" key="1">
    <source>
        <dbReference type="ARBA" id="ARBA00005664"/>
    </source>
</evidence>
<dbReference type="OrthoDB" id="3763672at2759"/>
<evidence type="ECO:0000313" key="7">
    <source>
        <dbReference type="Proteomes" id="UP000272025"/>
    </source>
</evidence>
<evidence type="ECO:0000256" key="3">
    <source>
        <dbReference type="ARBA" id="ARBA00022676"/>
    </source>
</evidence>
<dbReference type="GeneID" id="39576963"/>
<dbReference type="GO" id="GO:0016757">
    <property type="term" value="F:glycosyltransferase activity"/>
    <property type="evidence" value="ECO:0007669"/>
    <property type="project" value="UniProtKB-KW"/>
</dbReference>
<feature type="non-terminal residue" evidence="6">
    <location>
        <position position="1"/>
    </location>
</feature>
<evidence type="ECO:0000259" key="5">
    <source>
        <dbReference type="Pfam" id="PF03407"/>
    </source>
</evidence>
<comment type="similarity">
    <text evidence="1">Belongs to the glycosyltransferase 34 family.</text>
</comment>
<keyword evidence="3" id="KW-0328">Glycosyltransferase</keyword>
<keyword evidence="7" id="KW-1185">Reference proteome</keyword>
<dbReference type="GO" id="GO:0000139">
    <property type="term" value="C:Golgi membrane"/>
    <property type="evidence" value="ECO:0007669"/>
    <property type="project" value="TreeGrafter"/>
</dbReference>
<sequence>LRDFFFHKVSHPSIKIDDPKYQPYGAFEWALPSKPNWTEPLGQKLCILDLDSRPLDSDGHIFGPNPINWTHAESIHGPSLGILQHWVYAKIHGYAYYFVRTGEFEDRRASWKKPTIIDRVLQKHRVCVFVDSDAIFNHLDLPFEWLLNYWDIRDTDSVSLAIDPDLPHNKDEKGKLYLNTGFIIAQNQSTTFSIMHDWASCVDGDKYPNCTEYRTKSYGHPSDQGGFGNYVRYDYEDNIKELPCAEANGFAEHGSECLGTFIKHLWTGKRDLIKIAVGQQIPGDFLRILHEQMLKEKDKFFVTEEELLGR</sequence>
<dbReference type="GO" id="GO:0006487">
    <property type="term" value="P:protein N-linked glycosylation"/>
    <property type="evidence" value="ECO:0007669"/>
    <property type="project" value="TreeGrafter"/>
</dbReference>
<evidence type="ECO:0000256" key="4">
    <source>
        <dbReference type="ARBA" id="ARBA00022679"/>
    </source>
</evidence>
<dbReference type="InterPro" id="IPR008630">
    <property type="entry name" value="Glyco_trans_34"/>
</dbReference>
<dbReference type="InterPro" id="IPR005069">
    <property type="entry name" value="Nucl-diP-sugar_transferase"/>
</dbReference>
<feature type="domain" description="Nucleotide-diphospho-sugar transferase" evidence="5">
    <location>
        <begin position="108"/>
        <end position="234"/>
    </location>
</feature>
<protein>
    <recommendedName>
        <fullName evidence="5">Nucleotide-diphospho-sugar transferase domain-containing protein</fullName>
    </recommendedName>
</protein>
<evidence type="ECO:0000313" key="6">
    <source>
        <dbReference type="EMBL" id="ROT35233.1"/>
    </source>
</evidence>
<accession>A0A3N2PL28</accession>
<dbReference type="RefSeq" id="XP_028463039.1">
    <property type="nucleotide sequence ID" value="XM_028608485.1"/>
</dbReference>
<comment type="similarity">
    <text evidence="2">Belongs to the glycosyltransferase 77 family.</text>
</comment>
<dbReference type="STRING" id="1314773.A0A3N2PL28"/>
<gene>
    <name evidence="6" type="ORF">SODALDRAFT_284849</name>
</gene>
<keyword evidence="4" id="KW-0808">Transferase</keyword>
<proteinExistence type="inferred from homology"/>
<dbReference type="AlphaFoldDB" id="A0A3N2PL28"/>
<organism evidence="6 7">
    <name type="scientific">Sodiomyces alkalinus (strain CBS 110278 / VKM F-3762 / F11)</name>
    <name type="common">Alkaliphilic filamentous fungus</name>
    <dbReference type="NCBI Taxonomy" id="1314773"/>
    <lineage>
        <taxon>Eukaryota</taxon>
        <taxon>Fungi</taxon>
        <taxon>Dikarya</taxon>
        <taxon>Ascomycota</taxon>
        <taxon>Pezizomycotina</taxon>
        <taxon>Sordariomycetes</taxon>
        <taxon>Hypocreomycetidae</taxon>
        <taxon>Glomerellales</taxon>
        <taxon>Plectosphaerellaceae</taxon>
        <taxon>Sodiomyces</taxon>
    </lineage>
</organism>
<dbReference type="Proteomes" id="UP000272025">
    <property type="component" value="Unassembled WGS sequence"/>
</dbReference>
<dbReference type="InterPro" id="IPR029044">
    <property type="entry name" value="Nucleotide-diphossugar_trans"/>
</dbReference>
<dbReference type="EMBL" id="ML119062">
    <property type="protein sequence ID" value="ROT35233.1"/>
    <property type="molecule type" value="Genomic_DNA"/>
</dbReference>
<dbReference type="Gene3D" id="3.90.550.10">
    <property type="entry name" value="Spore Coat Polysaccharide Biosynthesis Protein SpsA, Chain A"/>
    <property type="match status" value="1"/>
</dbReference>
<dbReference type="PANTHER" id="PTHR31306:SF3">
    <property type="entry name" value="NUCLEOTIDE-DIPHOSPHO-SUGAR TRANSFERASE DOMAIN-CONTAINING PROTEIN"/>
    <property type="match status" value="1"/>
</dbReference>
<reference evidence="6 7" key="1">
    <citation type="journal article" date="2018" name="Mol. Ecol.">
        <title>The obligate alkalophilic soda-lake fungus Sodiomyces alkalinus has shifted to a protein diet.</title>
        <authorList>
            <person name="Grum-Grzhimaylo A.A."/>
            <person name="Falkoski D.L."/>
            <person name="van den Heuvel J."/>
            <person name="Valero-Jimenez C.A."/>
            <person name="Min B."/>
            <person name="Choi I.G."/>
            <person name="Lipzen A."/>
            <person name="Daum C.G."/>
            <person name="Aanen D.K."/>
            <person name="Tsang A."/>
            <person name="Henrissat B."/>
            <person name="Bilanenko E.N."/>
            <person name="de Vries R.P."/>
            <person name="van Kan J.A.L."/>
            <person name="Grigoriev I.V."/>
            <person name="Debets A.J.M."/>
        </authorList>
    </citation>
    <scope>NUCLEOTIDE SEQUENCE [LARGE SCALE GENOMIC DNA]</scope>
    <source>
        <strain evidence="6 7">F11</strain>
    </source>
</reference>